<dbReference type="PANTHER" id="PTHR12526:SF638">
    <property type="entry name" value="SPORE COAT PROTEIN SA"/>
    <property type="match status" value="1"/>
</dbReference>
<accession>A0A6H2H7E6</accession>
<dbReference type="GO" id="GO:0102335">
    <property type="term" value="F:N,N'-diacetylbacillosaminyl-diphospho-undecaprenol alpha-1,3-N-acetylgalactosaminyltransferase activity"/>
    <property type="evidence" value="ECO:0007669"/>
    <property type="project" value="UniProtKB-EC"/>
</dbReference>
<protein>
    <submittedName>
        <fullName evidence="2">N, N'-diacetylbacillosaminyl-diphospho-undecaprenol alpha-1,3-N-acetylgalactosaminyltransferase</fullName>
        <ecNumber evidence="2">2.4.1.290</ecNumber>
    </submittedName>
</protein>
<sequence length="374" mass="40725">MCIAVVSNTCWYLFNFRLNLMLALQAAGHTVVAVAPDDAYAQRIRNAGIAFEAVPISGGGTHPLRELQSVLRLGAVFRRHRVGLVLSYTPKGNLYSALASIALRVAFVPNVSGLGRAFIRKSLVTQIAKTLYRLTFGRAHRVFFQNLDDMAVFVDSGLVRAGQAERLPGSGVELSRFLPTPPVVRPADAPVFLLVARMLWDKGVGEYVDSARKVRALHPGARFQLLGFLDVANPSAIARTQVEAWVAEGVVDYLGPTDDVRPFLVQADCVVLPSYREGVPRTLLEAAATARPVITTDAPGCRDTVLDGETGFLCRPADALDLTEKLLRFIALAPEVRQAMGQRGRAFVEQNFDERLVIERYLSVVAEVAAGRAS</sequence>
<evidence type="ECO:0000313" key="3">
    <source>
        <dbReference type="Proteomes" id="UP000502041"/>
    </source>
</evidence>
<dbReference type="Gene3D" id="3.40.50.2000">
    <property type="entry name" value="Glycogen Phosphorylase B"/>
    <property type="match status" value="2"/>
</dbReference>
<evidence type="ECO:0000313" key="2">
    <source>
        <dbReference type="EMBL" id="QJC55785.1"/>
    </source>
</evidence>
<dbReference type="CDD" id="cd03808">
    <property type="entry name" value="GT4_CapM-like"/>
    <property type="match status" value="1"/>
</dbReference>
<dbReference type="EMBL" id="CP051461">
    <property type="protein sequence ID" value="QJC55785.1"/>
    <property type="molecule type" value="Genomic_DNA"/>
</dbReference>
<dbReference type="Pfam" id="PF13579">
    <property type="entry name" value="Glyco_trans_4_4"/>
    <property type="match status" value="1"/>
</dbReference>
<dbReference type="KEGG" id="pvac:HC248_01068"/>
<feature type="domain" description="Glycosyltransferase subfamily 4-like N-terminal" evidence="1">
    <location>
        <begin position="19"/>
        <end position="167"/>
    </location>
</feature>
<proteinExistence type="predicted"/>
<dbReference type="InterPro" id="IPR028098">
    <property type="entry name" value="Glyco_trans_4-like_N"/>
</dbReference>
<evidence type="ECO:0000259" key="1">
    <source>
        <dbReference type="Pfam" id="PF13579"/>
    </source>
</evidence>
<keyword evidence="2" id="KW-0328">Glycosyltransferase</keyword>
<dbReference type="RefSeq" id="WP_168921597.1">
    <property type="nucleotide sequence ID" value="NZ_CP051461.1"/>
</dbReference>
<dbReference type="PANTHER" id="PTHR12526">
    <property type="entry name" value="GLYCOSYLTRANSFERASE"/>
    <property type="match status" value="1"/>
</dbReference>
<dbReference type="EC" id="2.4.1.290" evidence="2"/>
<gene>
    <name evidence="2" type="primary">pglA</name>
    <name evidence="2" type="ORF">HC248_01068</name>
</gene>
<dbReference type="Proteomes" id="UP000502041">
    <property type="component" value="Chromosome"/>
</dbReference>
<name>A0A6H2H7E6_9BURK</name>
<dbReference type="SUPFAM" id="SSF53756">
    <property type="entry name" value="UDP-Glycosyltransferase/glycogen phosphorylase"/>
    <property type="match status" value="1"/>
</dbReference>
<dbReference type="Pfam" id="PF13692">
    <property type="entry name" value="Glyco_trans_1_4"/>
    <property type="match status" value="1"/>
</dbReference>
<keyword evidence="3" id="KW-1185">Reference proteome</keyword>
<organism evidence="2 3">
    <name type="scientific">Polaromonas vacuolata</name>
    <dbReference type="NCBI Taxonomy" id="37448"/>
    <lineage>
        <taxon>Bacteria</taxon>
        <taxon>Pseudomonadati</taxon>
        <taxon>Pseudomonadota</taxon>
        <taxon>Betaproteobacteria</taxon>
        <taxon>Burkholderiales</taxon>
        <taxon>Comamonadaceae</taxon>
        <taxon>Polaromonas</taxon>
    </lineage>
</organism>
<dbReference type="AlphaFoldDB" id="A0A6H2H7E6"/>
<reference evidence="2 3" key="1">
    <citation type="submission" date="2020-04" db="EMBL/GenBank/DDBJ databases">
        <title>Complete genome of a Psychrophilic, Marine, Gas Vacuolate Bacterium Polaromonas vacuolata KCTC 22033T.</title>
        <authorList>
            <person name="Hwang K."/>
            <person name="Kim K.M."/>
        </authorList>
    </citation>
    <scope>NUCLEOTIDE SEQUENCE [LARGE SCALE GENOMIC DNA]</scope>
    <source>
        <strain evidence="2 3">KCTC 22033</strain>
    </source>
</reference>
<keyword evidence="2" id="KW-0808">Transferase</keyword>